<proteinExistence type="inferred from homology"/>
<dbReference type="AlphaFoldDB" id="A0A9Y4K4S9"/>
<comment type="catalytic activity">
    <reaction evidence="5">
        <text>glycyl-tRNA(Ala) + H2O = tRNA(Ala) + glycine + H(+)</text>
        <dbReference type="Rhea" id="RHEA:53744"/>
        <dbReference type="Rhea" id="RHEA-COMP:9657"/>
        <dbReference type="Rhea" id="RHEA-COMP:13640"/>
        <dbReference type="ChEBI" id="CHEBI:15377"/>
        <dbReference type="ChEBI" id="CHEBI:15378"/>
        <dbReference type="ChEBI" id="CHEBI:57305"/>
        <dbReference type="ChEBI" id="CHEBI:78442"/>
        <dbReference type="ChEBI" id="CHEBI:78522"/>
        <dbReference type="EC" id="3.1.1.96"/>
    </reaction>
</comment>
<comment type="similarity">
    <text evidence="8">Belongs to the THAP1 family.</text>
</comment>
<feature type="compositionally biased region" description="Polar residues" evidence="9">
    <location>
        <begin position="739"/>
        <end position="756"/>
    </location>
</feature>
<sequence length="980" mass="110361">MDLSKGTRDRSKRHPDNAVKSEQVKNNTDDLLMCYDPRTHMPSFSFLDSLELFIQTGKFPVNASKSSKKATKAASKRFIYKDGSLWRAYRGRLLRVVRSDEEVRDILLRYHDNNNHAGRVRMVKEIMLMYYWVGVTAAVKKWIKACVVCRSRARPRPLNPPVHLCLVYSCDASSYVHPELSFHRFPEEAERRQVWLAAAQRDEGSLRSNSYICSRHFDSSCFTLSKEGQLTLSPDAVPTIVPETVQEDEGAVPSDDEFLHSNILEDLLSTAAAATETTESSDPALETPVELQEHQYCLPTPDLDSMEGQTGKEFKRRKTTVEPSFSTYNHIARYLSHRVLPLQSKKSRGALKRMSKRFGLIDGVLMYTRVSPPVRVPRSREEINSILQRFHDNQGHYGQGVCQREISKHFYWASMSRDLSAWISNCNTCLTRCRRKCLRCSVYSCSNCCGPVERGLGLTFHRFPLHDAALLARWLKATGRLNWLPRLRSSVCSTHFTDDCFDRRGEKVVLYPDAVPTLMVHGDSTASRGPNQPAGQEEAFFSKYDAVELYLSKCTYPPGLNYVEKNTFRRFCKKFTIKDGELHWVRGDRLRLVLRSRQQVEAALTDYHDELNHLDANKCLRLLNERYFWKTMKSDVVQWISDCLQCSRKKKPEMLLHALRSPPISDKDDETDDADEGDNSDGDAGGRPTVNSDTADGPLPPHAVTPISPQPRIPILIHLRTPISLQSRTPSSSFVARLLSSQRATRSETQSSSESHVQVRPRSKEPPEDKRESSSSQCVPPAVGSPPEKTHRPSGPQTQIPAQNWPGAQHPAMTQSAMTQSETDSSAKKTDGLEPVVVPSTKPWPVFTVTGNSPAPPAKPPAEVDRYGLPGANSLMSTKFFRKDRGHLVSLLDLPGSALFVPQDSLLAEPPVRRKMRFRSGCEFWRGAQLLSSLVSACRELMAASSKCTKAGTKIEQGIYGQKQEIVLKAVEPLTLLLEF</sequence>
<dbReference type="SUPFAM" id="SSF69500">
    <property type="entry name" value="DTD-like"/>
    <property type="match status" value="1"/>
</dbReference>
<dbReference type="PANTHER" id="PTHR46600:SF11">
    <property type="entry name" value="THAP DOMAIN-CONTAINING PROTEIN 10"/>
    <property type="match status" value="1"/>
</dbReference>
<dbReference type="InterPro" id="IPR041588">
    <property type="entry name" value="Integrase_H2C2"/>
</dbReference>
<evidence type="ECO:0000259" key="10">
    <source>
        <dbReference type="PROSITE" id="PS50950"/>
    </source>
</evidence>
<protein>
    <recommendedName>
        <fullName evidence="8">THAP domain-containing protein 1</fullName>
    </recommendedName>
</protein>
<dbReference type="RefSeq" id="XP_008285257.1">
    <property type="nucleotide sequence ID" value="XM_008287035.1"/>
</dbReference>
<dbReference type="Gene3D" id="1.10.340.70">
    <property type="match status" value="3"/>
</dbReference>
<dbReference type="SMART" id="SM00980">
    <property type="entry name" value="THAP"/>
    <property type="match status" value="2"/>
</dbReference>
<dbReference type="Proteomes" id="UP000694891">
    <property type="component" value="Unplaced"/>
</dbReference>
<keyword evidence="8" id="KW-0805">Transcription regulation</keyword>
<evidence type="ECO:0000256" key="2">
    <source>
        <dbReference type="ARBA" id="ARBA00022771"/>
    </source>
</evidence>
<dbReference type="Pfam" id="PF02580">
    <property type="entry name" value="Tyr_Deacylase"/>
    <property type="match status" value="1"/>
</dbReference>
<comment type="subcellular location">
    <subcellularLocation>
        <location evidence="8">Nucleus</location>
        <location evidence="8">Nucleoplasm</location>
    </subcellularLocation>
</comment>
<evidence type="ECO:0000256" key="3">
    <source>
        <dbReference type="ARBA" id="ARBA00022833"/>
    </source>
</evidence>
<keyword evidence="8" id="KW-0804">Transcription</keyword>
<dbReference type="PANTHER" id="PTHR46600">
    <property type="entry name" value="THAP DOMAIN-CONTAINING"/>
    <property type="match status" value="1"/>
</dbReference>
<dbReference type="GO" id="GO:0001935">
    <property type="term" value="P:endothelial cell proliferation"/>
    <property type="evidence" value="ECO:0007669"/>
    <property type="project" value="UniProtKB-UniRule"/>
</dbReference>
<accession>A0A9Y4K4S9</accession>
<keyword evidence="1" id="KW-0479">Metal-binding</keyword>
<evidence type="ECO:0000256" key="7">
    <source>
        <dbReference type="PROSITE-ProRule" id="PRU00309"/>
    </source>
</evidence>
<dbReference type="InterPro" id="IPR003732">
    <property type="entry name" value="Daa-tRNA_deacyls_DTD"/>
</dbReference>
<feature type="compositionally biased region" description="Polar residues" evidence="9">
    <location>
        <begin position="812"/>
        <end position="824"/>
    </location>
</feature>
<dbReference type="GO" id="GO:0008270">
    <property type="term" value="F:zinc ion binding"/>
    <property type="evidence" value="ECO:0007669"/>
    <property type="project" value="UniProtKB-KW"/>
</dbReference>
<evidence type="ECO:0000256" key="6">
    <source>
        <dbReference type="ARBA" id="ARBA00048018"/>
    </source>
</evidence>
<feature type="region of interest" description="Disordered" evidence="9">
    <location>
        <begin position="739"/>
        <end position="839"/>
    </location>
</feature>
<evidence type="ECO:0000256" key="9">
    <source>
        <dbReference type="SAM" id="MobiDB-lite"/>
    </source>
</evidence>
<evidence type="ECO:0000256" key="8">
    <source>
        <dbReference type="RuleBase" id="RU369073"/>
    </source>
</evidence>
<dbReference type="Gene3D" id="3.50.80.10">
    <property type="entry name" value="D-tyrosyl-tRNA(Tyr) deacylase"/>
    <property type="match status" value="1"/>
</dbReference>
<dbReference type="SMART" id="SM00692">
    <property type="entry name" value="DM3"/>
    <property type="match status" value="2"/>
</dbReference>
<dbReference type="GeneID" id="103361045"/>
<dbReference type="GO" id="GO:0043565">
    <property type="term" value="F:sequence-specific DNA binding"/>
    <property type="evidence" value="ECO:0007669"/>
    <property type="project" value="UniProtKB-UniRule"/>
</dbReference>
<evidence type="ECO:0000313" key="12">
    <source>
        <dbReference type="RefSeq" id="XP_008285257.1"/>
    </source>
</evidence>
<name>A0A9Y4K4S9_9TELE</name>
<dbReference type="GO" id="GO:0003700">
    <property type="term" value="F:DNA-binding transcription factor activity"/>
    <property type="evidence" value="ECO:0007669"/>
    <property type="project" value="UniProtKB-UniRule"/>
</dbReference>
<dbReference type="InterPro" id="IPR006612">
    <property type="entry name" value="THAP_Znf"/>
</dbReference>
<feature type="domain" description="THAP-type" evidence="10">
    <location>
        <begin position="160"/>
        <end position="241"/>
    </location>
</feature>
<keyword evidence="8" id="KW-0175">Coiled coil</keyword>
<dbReference type="GO" id="GO:0005654">
    <property type="term" value="C:nucleoplasm"/>
    <property type="evidence" value="ECO:0007669"/>
    <property type="project" value="UniProtKB-SubCell"/>
</dbReference>
<keyword evidence="8" id="KW-0131">Cell cycle</keyword>
<feature type="compositionally biased region" description="Basic and acidic residues" evidence="9">
    <location>
        <begin position="762"/>
        <end position="773"/>
    </location>
</feature>
<dbReference type="SUPFAM" id="SSF57716">
    <property type="entry name" value="Glucocorticoid receptor-like (DNA-binding domain)"/>
    <property type="match status" value="2"/>
</dbReference>
<evidence type="ECO:0000256" key="5">
    <source>
        <dbReference type="ARBA" id="ARBA00047676"/>
    </source>
</evidence>
<evidence type="ECO:0000313" key="11">
    <source>
        <dbReference type="Proteomes" id="UP000694891"/>
    </source>
</evidence>
<dbReference type="Gene3D" id="6.20.210.20">
    <property type="entry name" value="THAP domain"/>
    <property type="match status" value="1"/>
</dbReference>
<dbReference type="GO" id="GO:0005737">
    <property type="term" value="C:cytoplasm"/>
    <property type="evidence" value="ECO:0007669"/>
    <property type="project" value="InterPro"/>
</dbReference>
<feature type="compositionally biased region" description="Acidic residues" evidence="9">
    <location>
        <begin position="667"/>
        <end position="681"/>
    </location>
</feature>
<comment type="function">
    <text evidence="8">DNA-binding transcription regulator that regulates endothelial cell proliferation and G1/S cell-cycle progression. Specifically binds the 5'-[AT]NTNN[GT]GGCA[AGT]-3' core DNA sequence and acts by modulating expression of pRB-E2F cell-cycle target genes.</text>
</comment>
<feature type="region of interest" description="Disordered" evidence="9">
    <location>
        <begin position="1"/>
        <end position="23"/>
    </location>
</feature>
<dbReference type="InterPro" id="IPR026516">
    <property type="entry name" value="THAP1/10"/>
</dbReference>
<feature type="domain" description="THAP-type" evidence="10">
    <location>
        <begin position="434"/>
        <end position="519"/>
    </location>
</feature>
<evidence type="ECO:0000256" key="1">
    <source>
        <dbReference type="ARBA" id="ARBA00022723"/>
    </source>
</evidence>
<dbReference type="PROSITE" id="PS50950">
    <property type="entry name" value="ZF_THAP"/>
    <property type="match status" value="2"/>
</dbReference>
<dbReference type="Pfam" id="PF17921">
    <property type="entry name" value="Integrase_H2C2"/>
    <property type="match status" value="3"/>
</dbReference>
<dbReference type="InterPro" id="IPR038441">
    <property type="entry name" value="THAP_Znf_sf"/>
</dbReference>
<feature type="compositionally biased region" description="Pro residues" evidence="9">
    <location>
        <begin position="698"/>
        <end position="709"/>
    </location>
</feature>
<keyword evidence="2 7" id="KW-0863">Zinc-finger</keyword>
<keyword evidence="4 7" id="KW-0238">DNA-binding</keyword>
<evidence type="ECO:0000256" key="4">
    <source>
        <dbReference type="ARBA" id="ARBA00023125"/>
    </source>
</evidence>
<keyword evidence="3" id="KW-0862">Zinc</keyword>
<dbReference type="InterPro" id="IPR023509">
    <property type="entry name" value="DTD-like_sf"/>
</dbReference>
<comment type="catalytic activity">
    <reaction evidence="6">
        <text>a D-aminoacyl-tRNA + H2O = a tRNA + a D-alpha-amino acid + H(+)</text>
        <dbReference type="Rhea" id="RHEA:13953"/>
        <dbReference type="Rhea" id="RHEA-COMP:10123"/>
        <dbReference type="Rhea" id="RHEA-COMP:10124"/>
        <dbReference type="ChEBI" id="CHEBI:15377"/>
        <dbReference type="ChEBI" id="CHEBI:15378"/>
        <dbReference type="ChEBI" id="CHEBI:59871"/>
        <dbReference type="ChEBI" id="CHEBI:78442"/>
        <dbReference type="ChEBI" id="CHEBI:79333"/>
        <dbReference type="EC" id="3.1.1.96"/>
    </reaction>
</comment>
<organism evidence="11 12">
    <name type="scientific">Stegastes partitus</name>
    <name type="common">bicolor damselfish</name>
    <dbReference type="NCBI Taxonomy" id="144197"/>
    <lineage>
        <taxon>Eukaryota</taxon>
        <taxon>Metazoa</taxon>
        <taxon>Chordata</taxon>
        <taxon>Craniata</taxon>
        <taxon>Vertebrata</taxon>
        <taxon>Euteleostomi</taxon>
        <taxon>Actinopterygii</taxon>
        <taxon>Neopterygii</taxon>
        <taxon>Teleostei</taxon>
        <taxon>Neoteleostei</taxon>
        <taxon>Acanthomorphata</taxon>
        <taxon>Ovalentaria</taxon>
        <taxon>Pomacentridae</taxon>
        <taxon>Stegastes</taxon>
    </lineage>
</organism>
<keyword evidence="8" id="KW-0539">Nucleus</keyword>
<gene>
    <name evidence="12" type="primary">LOC103361045</name>
</gene>
<keyword evidence="11" id="KW-1185">Reference proteome</keyword>
<feature type="region of interest" description="Disordered" evidence="9">
    <location>
        <begin position="658"/>
        <end position="709"/>
    </location>
</feature>
<dbReference type="GO" id="GO:0051499">
    <property type="term" value="F:D-aminoacyl-tRNA deacylase activity"/>
    <property type="evidence" value="ECO:0007669"/>
    <property type="project" value="UniProtKB-EC"/>
</dbReference>
<reference evidence="12" key="1">
    <citation type="submission" date="2025-08" db="UniProtKB">
        <authorList>
            <consortium name="RefSeq"/>
        </authorList>
    </citation>
    <scope>IDENTIFICATION</scope>
</reference>
<dbReference type="Pfam" id="PF05485">
    <property type="entry name" value="THAP"/>
    <property type="match status" value="2"/>
</dbReference>